<proteinExistence type="predicted"/>
<gene>
    <name evidence="2" type="ORF">CCE02nite_38240</name>
</gene>
<name>A0A4Y4E7A4_CELCE</name>
<accession>A0A4Y4E7A4</accession>
<reference evidence="2 3" key="1">
    <citation type="submission" date="2019-06" db="EMBL/GenBank/DDBJ databases">
        <title>Whole genome shotgun sequence of Cellulosimicrobium cellulans NBRC 15516.</title>
        <authorList>
            <person name="Hosoyama A."/>
            <person name="Uohara A."/>
            <person name="Ohji S."/>
            <person name="Ichikawa N."/>
        </authorList>
    </citation>
    <scope>NUCLEOTIDE SEQUENCE [LARGE SCALE GENOMIC DNA]</scope>
    <source>
        <strain evidence="2 3">NBRC 15516</strain>
    </source>
</reference>
<evidence type="ECO:0000259" key="1">
    <source>
        <dbReference type="Pfam" id="PF04480"/>
    </source>
</evidence>
<evidence type="ECO:0000313" key="3">
    <source>
        <dbReference type="Proteomes" id="UP000316659"/>
    </source>
</evidence>
<dbReference type="RefSeq" id="WP_141391210.1">
    <property type="nucleotide sequence ID" value="NZ_BJNZ01000039.1"/>
</dbReference>
<dbReference type="SUPFAM" id="SSF52980">
    <property type="entry name" value="Restriction endonuclease-like"/>
    <property type="match status" value="1"/>
</dbReference>
<dbReference type="InterPro" id="IPR011335">
    <property type="entry name" value="Restrct_endonuc-II-like"/>
</dbReference>
<dbReference type="InterPro" id="IPR007569">
    <property type="entry name" value="DUF559"/>
</dbReference>
<evidence type="ECO:0000313" key="2">
    <source>
        <dbReference type="EMBL" id="GED11825.1"/>
    </source>
</evidence>
<organism evidence="2 3">
    <name type="scientific">Cellulosimicrobium cellulans</name>
    <name type="common">Arthrobacter luteus</name>
    <dbReference type="NCBI Taxonomy" id="1710"/>
    <lineage>
        <taxon>Bacteria</taxon>
        <taxon>Bacillati</taxon>
        <taxon>Actinomycetota</taxon>
        <taxon>Actinomycetes</taxon>
        <taxon>Micrococcales</taxon>
        <taxon>Promicromonosporaceae</taxon>
        <taxon>Cellulosimicrobium</taxon>
    </lineage>
</organism>
<dbReference type="Pfam" id="PF04480">
    <property type="entry name" value="DUF559"/>
    <property type="match status" value="1"/>
</dbReference>
<dbReference type="AlphaFoldDB" id="A0A4Y4E7A4"/>
<protein>
    <recommendedName>
        <fullName evidence="1">DUF559 domain-containing protein</fullName>
    </recommendedName>
</protein>
<dbReference type="Proteomes" id="UP000316659">
    <property type="component" value="Unassembled WGS sequence"/>
</dbReference>
<feature type="domain" description="DUF559" evidence="1">
    <location>
        <begin position="199"/>
        <end position="260"/>
    </location>
</feature>
<comment type="caution">
    <text evidence="2">The sequence shown here is derived from an EMBL/GenBank/DDBJ whole genome shotgun (WGS) entry which is preliminary data.</text>
</comment>
<dbReference type="EMBL" id="BJNZ01000039">
    <property type="protein sequence ID" value="GED11825.1"/>
    <property type="molecule type" value="Genomic_DNA"/>
</dbReference>
<sequence length="275" mass="30619">MKLVSPHHGVRAPAGRDDIVERCRAAALVLGPDVAFGHVTALRLLGVEVPWRLADDDRVHVVSPGRGARPQRGDVVAHLATGNGLRTTNVDGLLTTTAPQTWVHLARVLRRDELVVLADAMMRRQEPVTDFGSLREIARKTRKAKGIVACREALDLIRPGTDSTMESRTRLLLVEAGLPCPEVNRPVHDDVGRFVALPDLSYPRLRIAIEYDGDVHRTDRATWRRDIRRKQALEALGWRVLVVTADDVLRFPNDLVGRVAEARRQALTAQERLRA</sequence>
<dbReference type="Gene3D" id="3.40.960.10">
    <property type="entry name" value="VSR Endonuclease"/>
    <property type="match status" value="1"/>
</dbReference>